<comment type="caution">
    <text evidence="1">The sequence shown here is derived from an EMBL/GenBank/DDBJ whole genome shotgun (WGS) entry which is preliminary data.</text>
</comment>
<sequence length="89" mass="10261">MKKLSAYLKGYRMAFRESKILFLDLGTLKMRLTYFGDLDCLKGWFPVSSLVTYINGLRVALTKDLLVLGMAIFCLAVGKRDRICLREQY</sequence>
<dbReference type="AlphaFoldDB" id="A0A8X6WLC3"/>
<organism evidence="1 2">
    <name type="scientific">Trichonephila inaurata madagascariensis</name>
    <dbReference type="NCBI Taxonomy" id="2747483"/>
    <lineage>
        <taxon>Eukaryota</taxon>
        <taxon>Metazoa</taxon>
        <taxon>Ecdysozoa</taxon>
        <taxon>Arthropoda</taxon>
        <taxon>Chelicerata</taxon>
        <taxon>Arachnida</taxon>
        <taxon>Araneae</taxon>
        <taxon>Araneomorphae</taxon>
        <taxon>Entelegynae</taxon>
        <taxon>Araneoidea</taxon>
        <taxon>Nephilidae</taxon>
        <taxon>Trichonephila</taxon>
        <taxon>Trichonephila inaurata</taxon>
    </lineage>
</organism>
<keyword evidence="2" id="KW-1185">Reference proteome</keyword>
<name>A0A8X6WLC3_9ARAC</name>
<protein>
    <submittedName>
        <fullName evidence="1">Uncharacterized protein</fullName>
    </submittedName>
</protein>
<reference evidence="1" key="1">
    <citation type="submission" date="2020-08" db="EMBL/GenBank/DDBJ databases">
        <title>Multicomponent nature underlies the extraordinary mechanical properties of spider dragline silk.</title>
        <authorList>
            <person name="Kono N."/>
            <person name="Nakamura H."/>
            <person name="Mori M."/>
            <person name="Yoshida Y."/>
            <person name="Ohtoshi R."/>
            <person name="Malay A.D."/>
            <person name="Moran D.A.P."/>
            <person name="Tomita M."/>
            <person name="Numata K."/>
            <person name="Arakawa K."/>
        </authorList>
    </citation>
    <scope>NUCLEOTIDE SEQUENCE</scope>
</reference>
<dbReference type="Proteomes" id="UP000886998">
    <property type="component" value="Unassembled WGS sequence"/>
</dbReference>
<dbReference type="EMBL" id="BMAV01000070">
    <property type="protein sequence ID" value="GFY37055.1"/>
    <property type="molecule type" value="Genomic_DNA"/>
</dbReference>
<evidence type="ECO:0000313" key="1">
    <source>
        <dbReference type="EMBL" id="GFY37055.1"/>
    </source>
</evidence>
<evidence type="ECO:0000313" key="2">
    <source>
        <dbReference type="Proteomes" id="UP000886998"/>
    </source>
</evidence>
<gene>
    <name evidence="1" type="ORF">TNIN_217301</name>
</gene>
<proteinExistence type="predicted"/>
<accession>A0A8X6WLC3</accession>